<name>A0A9W8XH79_9PLEO</name>
<sequence length="311" mass="34837">MLDTMTQEPQVHSVFEPVTGTWQYIVADPNTNEAVIIDPVLDYDKSSGTISTRSADELLDLVTNHEYKIQRILETHAHADHLTASRYLQTVLSQKQTATIRPLVCIGKRIKDVQQTMQRKFNIPESELEDAFDHLFDDDETFNIGGLTASVIHLPGHTPDHIGYVIGSNVFTGDSIFNPDVGSARCDFPGGSAVQLYNSTQRLLQLPPHFRLYTGHDYPPDSRDPHLEQAVDGAVPYTTVETQRRENKHVKAGTKLEEFVNWRTERDSGLAEPKLLRQAMQVNVRGGRLPAKSTDDFKIANVPLHVFQVAG</sequence>
<gene>
    <name evidence="3" type="ORF">N0V89_009111</name>
</gene>
<dbReference type="GO" id="GO:0006749">
    <property type="term" value="P:glutathione metabolic process"/>
    <property type="evidence" value="ECO:0007669"/>
    <property type="project" value="InterPro"/>
</dbReference>
<proteinExistence type="predicted"/>
<dbReference type="Proteomes" id="UP001140513">
    <property type="component" value="Unassembled WGS sequence"/>
</dbReference>
<dbReference type="GeneID" id="80912641"/>
<dbReference type="PANTHER" id="PTHR43084:SF1">
    <property type="entry name" value="PERSULFIDE DIOXYGENASE ETHE1, MITOCHONDRIAL"/>
    <property type="match status" value="1"/>
</dbReference>
<evidence type="ECO:0000313" key="3">
    <source>
        <dbReference type="EMBL" id="KAJ4350490.1"/>
    </source>
</evidence>
<dbReference type="InterPro" id="IPR051682">
    <property type="entry name" value="Mito_Persulfide_Diox"/>
</dbReference>
<comment type="caution">
    <text evidence="3">The sequence shown here is derived from an EMBL/GenBank/DDBJ whole genome shotgun (WGS) entry which is preliminary data.</text>
</comment>
<dbReference type="PANTHER" id="PTHR43084">
    <property type="entry name" value="PERSULFIDE DIOXYGENASE ETHE1"/>
    <property type="match status" value="1"/>
</dbReference>
<protein>
    <recommendedName>
        <fullName evidence="2">Metallo-beta-lactamase domain-containing protein</fullName>
    </recommendedName>
</protein>
<dbReference type="SUPFAM" id="SSF56281">
    <property type="entry name" value="Metallo-hydrolase/oxidoreductase"/>
    <property type="match status" value="1"/>
</dbReference>
<organism evidence="3 4">
    <name type="scientific">Didymosphaeria variabile</name>
    <dbReference type="NCBI Taxonomy" id="1932322"/>
    <lineage>
        <taxon>Eukaryota</taxon>
        <taxon>Fungi</taxon>
        <taxon>Dikarya</taxon>
        <taxon>Ascomycota</taxon>
        <taxon>Pezizomycotina</taxon>
        <taxon>Dothideomycetes</taxon>
        <taxon>Pleosporomycetidae</taxon>
        <taxon>Pleosporales</taxon>
        <taxon>Massarineae</taxon>
        <taxon>Didymosphaeriaceae</taxon>
        <taxon>Didymosphaeria</taxon>
    </lineage>
</organism>
<dbReference type="Gene3D" id="3.60.15.10">
    <property type="entry name" value="Ribonuclease Z/Hydroxyacylglutathione hydrolase-like"/>
    <property type="match status" value="1"/>
</dbReference>
<keyword evidence="1" id="KW-0479">Metal-binding</keyword>
<evidence type="ECO:0000259" key="2">
    <source>
        <dbReference type="SMART" id="SM00849"/>
    </source>
</evidence>
<dbReference type="EMBL" id="JAPEUX010000006">
    <property type="protein sequence ID" value="KAJ4350490.1"/>
    <property type="molecule type" value="Genomic_DNA"/>
</dbReference>
<dbReference type="InterPro" id="IPR044528">
    <property type="entry name" value="POD-like_MBL-fold"/>
</dbReference>
<evidence type="ECO:0000256" key="1">
    <source>
        <dbReference type="ARBA" id="ARBA00022723"/>
    </source>
</evidence>
<dbReference type="SMART" id="SM00849">
    <property type="entry name" value="Lactamase_B"/>
    <property type="match status" value="1"/>
</dbReference>
<dbReference type="RefSeq" id="XP_056069420.1">
    <property type="nucleotide sequence ID" value="XM_056217864.1"/>
</dbReference>
<dbReference type="GO" id="GO:0050313">
    <property type="term" value="F:sulfur dioxygenase activity"/>
    <property type="evidence" value="ECO:0007669"/>
    <property type="project" value="InterPro"/>
</dbReference>
<dbReference type="AlphaFoldDB" id="A0A9W8XH79"/>
<dbReference type="FunFam" id="3.60.15.10:FF:000033">
    <property type="entry name" value="MBL fold metallo-hydrolase"/>
    <property type="match status" value="1"/>
</dbReference>
<reference evidence="3" key="1">
    <citation type="submission" date="2022-10" db="EMBL/GenBank/DDBJ databases">
        <title>Tapping the CABI collections for fungal endophytes: first genome assemblies for Collariella, Neodidymelliopsis, Ascochyta clinopodiicola, Didymella pomorum, Didymosphaeria variabile, Neocosmospora piperis and Neocucurbitaria cava.</title>
        <authorList>
            <person name="Hill R."/>
        </authorList>
    </citation>
    <scope>NUCLEOTIDE SEQUENCE</scope>
    <source>
        <strain evidence="3">IMI 356815</strain>
    </source>
</reference>
<dbReference type="InterPro" id="IPR036866">
    <property type="entry name" value="RibonucZ/Hydroxyglut_hydro"/>
</dbReference>
<dbReference type="CDD" id="cd07724">
    <property type="entry name" value="POD-like_MBL-fold"/>
    <property type="match status" value="1"/>
</dbReference>
<dbReference type="InterPro" id="IPR001279">
    <property type="entry name" value="Metallo-B-lactamas"/>
</dbReference>
<feature type="domain" description="Metallo-beta-lactamase" evidence="2">
    <location>
        <begin position="20"/>
        <end position="216"/>
    </location>
</feature>
<dbReference type="GO" id="GO:0046872">
    <property type="term" value="F:metal ion binding"/>
    <property type="evidence" value="ECO:0007669"/>
    <property type="project" value="UniProtKB-KW"/>
</dbReference>
<dbReference type="GO" id="GO:0070813">
    <property type="term" value="P:hydrogen sulfide metabolic process"/>
    <property type="evidence" value="ECO:0007669"/>
    <property type="project" value="TreeGrafter"/>
</dbReference>
<accession>A0A9W8XH79</accession>
<dbReference type="Pfam" id="PF00753">
    <property type="entry name" value="Lactamase_B"/>
    <property type="match status" value="1"/>
</dbReference>
<dbReference type="OrthoDB" id="449487at2759"/>
<evidence type="ECO:0000313" key="4">
    <source>
        <dbReference type="Proteomes" id="UP001140513"/>
    </source>
</evidence>
<keyword evidence="4" id="KW-1185">Reference proteome</keyword>